<evidence type="ECO:0000313" key="3">
    <source>
        <dbReference type="Proteomes" id="UP000662747"/>
    </source>
</evidence>
<sequence>MRTIYGLRYSGWTEKALWALDHHRVSYRYREHTPLIGEPLLRWRTPKGVHPSVPMMLDGDGAITGSFNIAKRAEAQGQGAPLFPPESADLINRWEETSDNALKVARAHVLVGMLRNRQAQMESLPGFVPGFLRGLMTPTARMGVRFIARKHQAAADVDAAIENTVVPALEKLRAELNGRPYLTGDFTYADIEGAAILQFVSPLDDRYLVIGPGTREVWTHAPLAARFPDLVEWRDGLYAKHRLR</sequence>
<evidence type="ECO:0000259" key="1">
    <source>
        <dbReference type="Pfam" id="PF13417"/>
    </source>
</evidence>
<keyword evidence="3" id="KW-1185">Reference proteome</keyword>
<organism evidence="2 3">
    <name type="scientific">Pyxidicoccus parkwayensis</name>
    <dbReference type="NCBI Taxonomy" id="2813578"/>
    <lineage>
        <taxon>Bacteria</taxon>
        <taxon>Pseudomonadati</taxon>
        <taxon>Myxococcota</taxon>
        <taxon>Myxococcia</taxon>
        <taxon>Myxococcales</taxon>
        <taxon>Cystobacterineae</taxon>
        <taxon>Myxococcaceae</taxon>
        <taxon>Pyxidicoccus</taxon>
    </lineage>
</organism>
<dbReference type="InterPro" id="IPR004045">
    <property type="entry name" value="Glutathione_S-Trfase_N"/>
</dbReference>
<proteinExistence type="predicted"/>
<reference evidence="2 3" key="1">
    <citation type="submission" date="2021-02" db="EMBL/GenBank/DDBJ databases">
        <title>De Novo genome assembly of isolated myxobacteria.</title>
        <authorList>
            <person name="Stevens D.C."/>
        </authorList>
    </citation>
    <scope>NUCLEOTIDE SEQUENCE [LARGE SCALE GENOMIC DNA]</scope>
    <source>
        <strain evidence="3">SCPEA02</strain>
    </source>
</reference>
<dbReference type="InterPro" id="IPR036249">
    <property type="entry name" value="Thioredoxin-like_sf"/>
</dbReference>
<name>A0ABX7NY59_9BACT</name>
<dbReference type="InterPro" id="IPR036282">
    <property type="entry name" value="Glutathione-S-Trfase_C_sf"/>
</dbReference>
<dbReference type="EMBL" id="CP071090">
    <property type="protein sequence ID" value="QSQ22417.1"/>
    <property type="molecule type" value="Genomic_DNA"/>
</dbReference>
<dbReference type="CDD" id="cd00299">
    <property type="entry name" value="GST_C_family"/>
    <property type="match status" value="1"/>
</dbReference>
<feature type="domain" description="GST N-terminal" evidence="1">
    <location>
        <begin position="5"/>
        <end position="76"/>
    </location>
</feature>
<dbReference type="Gene3D" id="1.20.1050.10">
    <property type="match status" value="1"/>
</dbReference>
<dbReference type="Pfam" id="PF13417">
    <property type="entry name" value="GST_N_3"/>
    <property type="match status" value="1"/>
</dbReference>
<protein>
    <submittedName>
        <fullName evidence="2">Glutathione S-transferase family protein</fullName>
    </submittedName>
</protein>
<dbReference type="Gene3D" id="3.40.30.10">
    <property type="entry name" value="Glutaredoxin"/>
    <property type="match status" value="1"/>
</dbReference>
<accession>A0ABX7NY59</accession>
<dbReference type="SUPFAM" id="SSF47616">
    <property type="entry name" value="GST C-terminal domain-like"/>
    <property type="match status" value="1"/>
</dbReference>
<dbReference type="CDD" id="cd00570">
    <property type="entry name" value="GST_N_family"/>
    <property type="match status" value="1"/>
</dbReference>
<dbReference type="Proteomes" id="UP000662747">
    <property type="component" value="Chromosome"/>
</dbReference>
<gene>
    <name evidence="2" type="ORF">JY651_46115</name>
</gene>
<dbReference type="SUPFAM" id="SSF52833">
    <property type="entry name" value="Thioredoxin-like"/>
    <property type="match status" value="1"/>
</dbReference>
<dbReference type="RefSeq" id="WP_206723994.1">
    <property type="nucleotide sequence ID" value="NZ_CP071090.1"/>
</dbReference>
<evidence type="ECO:0000313" key="2">
    <source>
        <dbReference type="EMBL" id="QSQ22417.1"/>
    </source>
</evidence>